<dbReference type="PROSITE" id="PS50030">
    <property type="entry name" value="UBA"/>
    <property type="match status" value="1"/>
</dbReference>
<feature type="region of interest" description="Disordered" evidence="1">
    <location>
        <begin position="1"/>
        <end position="27"/>
    </location>
</feature>
<proteinExistence type="predicted"/>
<reference evidence="3" key="1">
    <citation type="submission" date="2023-08" db="EMBL/GenBank/DDBJ databases">
        <authorList>
            <person name="Chen Y."/>
            <person name="Shah S."/>
            <person name="Dougan E. K."/>
            <person name="Thang M."/>
            <person name="Chan C."/>
        </authorList>
    </citation>
    <scope>NUCLEOTIDE SEQUENCE</scope>
</reference>
<dbReference type="Gene3D" id="1.10.8.10">
    <property type="entry name" value="DNA helicase RuvA subunit, C-terminal domain"/>
    <property type="match status" value="1"/>
</dbReference>
<evidence type="ECO:0000313" key="4">
    <source>
        <dbReference type="Proteomes" id="UP001178507"/>
    </source>
</evidence>
<accession>A0AA36HRR1</accession>
<protein>
    <recommendedName>
        <fullName evidence="2">UBA domain-containing protein</fullName>
    </recommendedName>
</protein>
<dbReference type="EMBL" id="CAUJNA010000232">
    <property type="protein sequence ID" value="CAJ1374123.1"/>
    <property type="molecule type" value="Genomic_DNA"/>
</dbReference>
<dbReference type="InterPro" id="IPR015940">
    <property type="entry name" value="UBA"/>
</dbReference>
<feature type="region of interest" description="Disordered" evidence="1">
    <location>
        <begin position="118"/>
        <end position="148"/>
    </location>
</feature>
<sequence>MTPEHLEAQVEMELKQPEDSPDSEPLDFSLRLIEKKVKEDPEDSSPALPVDPLSLSSLLSQGFEEGPARRALRLHRNNTQEALDWLINGEGEVEKQKQVMEGVRMPTTLKRIARLKAMRKSQREQQDTQVRQLTSPPGPSPKPKAKPQDLLSLEASDYRPQPAPDLLSLEEPAVPTDFSKPVDWTSLPDQLSFDSMCSHRLDAAGIADPQGVAAPGSTDAQASSGYASEKPANPGTMTDKDLGILLGDVLG</sequence>
<feature type="region of interest" description="Disordered" evidence="1">
    <location>
        <begin position="208"/>
        <end position="242"/>
    </location>
</feature>
<comment type="caution">
    <text evidence="3">The sequence shown here is derived from an EMBL/GenBank/DDBJ whole genome shotgun (WGS) entry which is preliminary data.</text>
</comment>
<feature type="compositionally biased region" description="Basic and acidic residues" evidence="1">
    <location>
        <begin position="1"/>
        <end position="18"/>
    </location>
</feature>
<organism evidence="3 4">
    <name type="scientific">Effrenium voratum</name>
    <dbReference type="NCBI Taxonomy" id="2562239"/>
    <lineage>
        <taxon>Eukaryota</taxon>
        <taxon>Sar</taxon>
        <taxon>Alveolata</taxon>
        <taxon>Dinophyceae</taxon>
        <taxon>Suessiales</taxon>
        <taxon>Symbiodiniaceae</taxon>
        <taxon>Effrenium</taxon>
    </lineage>
</organism>
<evidence type="ECO:0000259" key="2">
    <source>
        <dbReference type="PROSITE" id="PS50030"/>
    </source>
</evidence>
<dbReference type="SUPFAM" id="SSF46934">
    <property type="entry name" value="UBA-like"/>
    <property type="match status" value="1"/>
</dbReference>
<keyword evidence="4" id="KW-1185">Reference proteome</keyword>
<name>A0AA36HRR1_9DINO</name>
<evidence type="ECO:0000256" key="1">
    <source>
        <dbReference type="SAM" id="MobiDB-lite"/>
    </source>
</evidence>
<dbReference type="AlphaFoldDB" id="A0AA36HRR1"/>
<dbReference type="Pfam" id="PF22562">
    <property type="entry name" value="UBA_7"/>
    <property type="match status" value="1"/>
</dbReference>
<gene>
    <name evidence="3" type="ORF">EVOR1521_LOCUS3749</name>
</gene>
<evidence type="ECO:0000313" key="3">
    <source>
        <dbReference type="EMBL" id="CAJ1374123.1"/>
    </source>
</evidence>
<feature type="domain" description="UBA" evidence="2">
    <location>
        <begin position="49"/>
        <end position="89"/>
    </location>
</feature>
<dbReference type="Proteomes" id="UP001178507">
    <property type="component" value="Unassembled WGS sequence"/>
</dbReference>
<dbReference type="InterPro" id="IPR009060">
    <property type="entry name" value="UBA-like_sf"/>
</dbReference>